<dbReference type="SUPFAM" id="SSF54106">
    <property type="entry name" value="LysM domain"/>
    <property type="match status" value="2"/>
</dbReference>
<dbReference type="OrthoDB" id="9795421at2"/>
<dbReference type="SMART" id="SM00257">
    <property type="entry name" value="LysM"/>
    <property type="match status" value="2"/>
</dbReference>
<feature type="region of interest" description="Disordered" evidence="1">
    <location>
        <begin position="216"/>
        <end position="247"/>
    </location>
</feature>
<feature type="region of interest" description="Disordered" evidence="1">
    <location>
        <begin position="15"/>
        <end position="80"/>
    </location>
</feature>
<feature type="compositionally biased region" description="Pro residues" evidence="1">
    <location>
        <begin position="21"/>
        <end position="35"/>
    </location>
</feature>
<dbReference type="Gene3D" id="3.10.350.10">
    <property type="entry name" value="LysM domain"/>
    <property type="match status" value="2"/>
</dbReference>
<dbReference type="Gene3D" id="2.70.70.10">
    <property type="entry name" value="Glucose Permease (Domain IIA)"/>
    <property type="match status" value="1"/>
</dbReference>
<dbReference type="InterPro" id="IPR018392">
    <property type="entry name" value="LysM"/>
</dbReference>
<dbReference type="AlphaFoldDB" id="A0A369VV57"/>
<dbReference type="InterPro" id="IPR011055">
    <property type="entry name" value="Dup_hybrid_motif"/>
</dbReference>
<dbReference type="Pfam" id="PF01476">
    <property type="entry name" value="LysM"/>
    <property type="match status" value="2"/>
</dbReference>
<dbReference type="Proteomes" id="UP000253918">
    <property type="component" value="Unassembled WGS sequence"/>
</dbReference>
<sequence>MGARSWTWLAGASLLTGCVPPGAPDPDYAPPPPAPSFTAQAPDRAPVALRGGQSRERDSQHRQQPQQLGDGVTAAPAPPPAWRTRPVTADARAIAPSTYVVRPGDTLRGIADRTGSGAEVIARANNLPPPFSLRAGQRLEVPGGRYHLVRPGETGIAIARAYGVDWSRIVTTNDLREPYTLRAGMRILIPGDLPGVSVAAQRAAAFNIDIDDIITGSSPAPAPGKRPEKPSTSVASRAPSPITPVQEPSRLRGAFDWPVNGQIVGRFGPGRSGERLNGINIAVPLGTSVLAAADGVVVYAGNEISSLGGLVIIKHGDNWTTVYGHCRDLLVRRGQAVKRGQAIARSGDSGNADRPQLHFELRRGRNPIDPLGQLPRS</sequence>
<evidence type="ECO:0000256" key="1">
    <source>
        <dbReference type="SAM" id="MobiDB-lite"/>
    </source>
</evidence>
<dbReference type="CDD" id="cd00118">
    <property type="entry name" value="LysM"/>
    <property type="match status" value="2"/>
</dbReference>
<dbReference type="SUPFAM" id="SSF51261">
    <property type="entry name" value="Duplicated hybrid motif"/>
    <property type="match status" value="1"/>
</dbReference>
<dbReference type="EMBL" id="QQNB01000001">
    <property type="protein sequence ID" value="RDE06218.1"/>
    <property type="molecule type" value="Genomic_DNA"/>
</dbReference>
<organism evidence="3 4">
    <name type="scientific">Sphingomonas aracearum</name>
    <dbReference type="NCBI Taxonomy" id="2283317"/>
    <lineage>
        <taxon>Bacteria</taxon>
        <taxon>Pseudomonadati</taxon>
        <taxon>Pseudomonadota</taxon>
        <taxon>Alphaproteobacteria</taxon>
        <taxon>Sphingomonadales</taxon>
        <taxon>Sphingomonadaceae</taxon>
        <taxon>Sphingomonas</taxon>
    </lineage>
</organism>
<reference evidence="3 4" key="1">
    <citation type="submission" date="2018-07" db="EMBL/GenBank/DDBJ databases">
        <title>a novel species of Sphingomonas isolated from the rhizosphere soil of Araceae plant.</title>
        <authorList>
            <person name="Zhiyong W."/>
            <person name="Qinglan Z."/>
            <person name="Zhiwei F."/>
            <person name="Ding X."/>
            <person name="Gejiao W."/>
            <person name="Shixue Z."/>
        </authorList>
    </citation>
    <scope>NUCLEOTIDE SEQUENCE [LARGE SCALE GENOMIC DNA]</scope>
    <source>
        <strain evidence="3 4">WZY 27</strain>
    </source>
</reference>
<evidence type="ECO:0000313" key="3">
    <source>
        <dbReference type="EMBL" id="RDE06218.1"/>
    </source>
</evidence>
<dbReference type="PANTHER" id="PTHR21666:SF270">
    <property type="entry name" value="MUREIN HYDROLASE ACTIVATOR ENVC"/>
    <property type="match status" value="1"/>
</dbReference>
<dbReference type="InterPro" id="IPR016047">
    <property type="entry name" value="M23ase_b-sheet_dom"/>
</dbReference>
<dbReference type="PROSITE" id="PS51257">
    <property type="entry name" value="PROKAR_LIPOPROTEIN"/>
    <property type="match status" value="1"/>
</dbReference>
<evidence type="ECO:0000259" key="2">
    <source>
        <dbReference type="PROSITE" id="PS51782"/>
    </source>
</evidence>
<gene>
    <name evidence="3" type="ORF">DVW87_00295</name>
</gene>
<dbReference type="Pfam" id="PF01551">
    <property type="entry name" value="Peptidase_M23"/>
    <property type="match status" value="1"/>
</dbReference>
<dbReference type="PANTHER" id="PTHR21666">
    <property type="entry name" value="PEPTIDASE-RELATED"/>
    <property type="match status" value="1"/>
</dbReference>
<accession>A0A369VV57</accession>
<dbReference type="GO" id="GO:0004222">
    <property type="term" value="F:metalloendopeptidase activity"/>
    <property type="evidence" value="ECO:0007669"/>
    <property type="project" value="TreeGrafter"/>
</dbReference>
<keyword evidence="4" id="KW-1185">Reference proteome</keyword>
<name>A0A369VV57_9SPHN</name>
<dbReference type="InterPro" id="IPR050570">
    <property type="entry name" value="Cell_wall_metabolism_enzyme"/>
</dbReference>
<evidence type="ECO:0000313" key="4">
    <source>
        <dbReference type="Proteomes" id="UP000253918"/>
    </source>
</evidence>
<feature type="domain" description="LysM" evidence="2">
    <location>
        <begin position="97"/>
        <end position="141"/>
    </location>
</feature>
<dbReference type="RefSeq" id="WP_114685800.1">
    <property type="nucleotide sequence ID" value="NZ_QQNB01000001.1"/>
</dbReference>
<dbReference type="CDD" id="cd12797">
    <property type="entry name" value="M23_peptidase"/>
    <property type="match status" value="1"/>
</dbReference>
<protein>
    <submittedName>
        <fullName evidence="3">M23 family peptidase</fullName>
    </submittedName>
</protein>
<proteinExistence type="predicted"/>
<comment type="caution">
    <text evidence="3">The sequence shown here is derived from an EMBL/GenBank/DDBJ whole genome shotgun (WGS) entry which is preliminary data.</text>
</comment>
<dbReference type="InterPro" id="IPR036779">
    <property type="entry name" value="LysM_dom_sf"/>
</dbReference>
<feature type="domain" description="LysM" evidence="2">
    <location>
        <begin position="145"/>
        <end position="189"/>
    </location>
</feature>
<dbReference type="PROSITE" id="PS51782">
    <property type="entry name" value="LYSM"/>
    <property type="match status" value="2"/>
</dbReference>